<sequence>MTTHAYIGFRTRPGAPHYPAVVYQHNDGYPDGEHGVLAVLAPYVQRFVTERGSQELDLLAAGVMRAFEWRIEARRAARYEELLNDPDPVMRARAPIAYGEPSLLGTRIMVNIDLSPSRHDQSYVYLVDAQGGIEVRPPLTDEQGNPNPEQPRFINTRSAA</sequence>
<evidence type="ECO:0000313" key="2">
    <source>
        <dbReference type="EMBL" id="MDR6218869.1"/>
    </source>
</evidence>
<dbReference type="RefSeq" id="WP_309853601.1">
    <property type="nucleotide sequence ID" value="NZ_JAVDQJ010000004.1"/>
</dbReference>
<comment type="caution">
    <text evidence="2">The sequence shown here is derived from an EMBL/GenBank/DDBJ whole genome shotgun (WGS) entry which is preliminary data.</text>
</comment>
<accession>A0AAE4BN85</accession>
<dbReference type="AlphaFoldDB" id="A0AAE4BN85"/>
<feature type="compositionally biased region" description="Polar residues" evidence="1">
    <location>
        <begin position="142"/>
        <end position="160"/>
    </location>
</feature>
<dbReference type="EMBL" id="JAVDQK010000005">
    <property type="protein sequence ID" value="MDR6218869.1"/>
    <property type="molecule type" value="Genomic_DNA"/>
</dbReference>
<protein>
    <submittedName>
        <fullName evidence="2">Uncharacterized protein</fullName>
    </submittedName>
</protein>
<evidence type="ECO:0000313" key="3">
    <source>
        <dbReference type="Proteomes" id="UP001185331"/>
    </source>
</evidence>
<reference evidence="2" key="1">
    <citation type="submission" date="2023-07" db="EMBL/GenBank/DDBJ databases">
        <title>Sorghum-associated microbial communities from plants grown in Nebraska, USA.</title>
        <authorList>
            <person name="Schachtman D."/>
        </authorList>
    </citation>
    <scope>NUCLEOTIDE SEQUENCE</scope>
    <source>
        <strain evidence="2">BE330</strain>
    </source>
</reference>
<feature type="region of interest" description="Disordered" evidence="1">
    <location>
        <begin position="136"/>
        <end position="160"/>
    </location>
</feature>
<dbReference type="Proteomes" id="UP001185331">
    <property type="component" value="Unassembled WGS sequence"/>
</dbReference>
<evidence type="ECO:0000256" key="1">
    <source>
        <dbReference type="SAM" id="MobiDB-lite"/>
    </source>
</evidence>
<proteinExistence type="predicted"/>
<gene>
    <name evidence="2" type="ORF">J2Y00_002466</name>
</gene>
<organism evidence="2 3">
    <name type="scientific">Deinococcus soli</name>
    <name type="common">ex Cha et al. 2016</name>
    <dbReference type="NCBI Taxonomy" id="1309411"/>
    <lineage>
        <taxon>Bacteria</taxon>
        <taxon>Thermotogati</taxon>
        <taxon>Deinococcota</taxon>
        <taxon>Deinococci</taxon>
        <taxon>Deinococcales</taxon>
        <taxon>Deinococcaceae</taxon>
        <taxon>Deinococcus</taxon>
    </lineage>
</organism>
<name>A0AAE4BN85_9DEIO</name>